<dbReference type="RefSeq" id="XP_020065942.1">
    <property type="nucleotide sequence ID" value="XM_020208485.1"/>
</dbReference>
<keyword evidence="5" id="KW-0813">Transport</keyword>
<dbReference type="FunFam" id="1.10.287.2900:FF:000002">
    <property type="entry name" value="Mitochondrial intermembrane space import and assembly protein"/>
    <property type="match status" value="1"/>
</dbReference>
<dbReference type="GO" id="GO:0015035">
    <property type="term" value="F:protein-disulfide reductase activity"/>
    <property type="evidence" value="ECO:0007669"/>
    <property type="project" value="InterPro"/>
</dbReference>
<evidence type="ECO:0000256" key="14">
    <source>
        <dbReference type="ARBA" id="ARBA00023128"/>
    </source>
</evidence>
<reference evidence="22" key="1">
    <citation type="submission" date="2016-05" db="EMBL/GenBank/DDBJ databases">
        <title>Comparative genomics of biotechnologically important yeasts.</title>
        <authorList>
            <consortium name="DOE Joint Genome Institute"/>
            <person name="Riley R."/>
            <person name="Haridas S."/>
            <person name="Wolfe K.H."/>
            <person name="Lopes M.R."/>
            <person name="Hittinger C.T."/>
            <person name="Goker M."/>
            <person name="Salamov A."/>
            <person name="Wisecaver J."/>
            <person name="Long T.M."/>
            <person name="Aerts A.L."/>
            <person name="Barry K."/>
            <person name="Choi C."/>
            <person name="Clum A."/>
            <person name="Coughlan A.Y."/>
            <person name="Deshpande S."/>
            <person name="Douglass A.P."/>
            <person name="Hanson S.J."/>
            <person name="Klenk H.-P."/>
            <person name="Labutti K."/>
            <person name="Lapidus A."/>
            <person name="Lindquist E."/>
            <person name="Lipzen A."/>
            <person name="Meier-Kolthoff J.P."/>
            <person name="Ohm R.A."/>
            <person name="Otillar R.P."/>
            <person name="Pangilinan J."/>
            <person name="Peng Y."/>
            <person name="Rokas A."/>
            <person name="Rosa C.A."/>
            <person name="Scheuner C."/>
            <person name="Sibirny A.A."/>
            <person name="Slot J.C."/>
            <person name="Stielow J.B."/>
            <person name="Sun H."/>
            <person name="Kurtzman C.P."/>
            <person name="Blackwell M."/>
            <person name="Grigoriev I.V."/>
            <person name="Jeffries T.W."/>
        </authorList>
    </citation>
    <scope>NUCLEOTIDE SEQUENCE [LARGE SCALE GENOMIC DNA]</scope>
    <source>
        <strain evidence="22">NRRL Y-17324</strain>
    </source>
</reference>
<evidence type="ECO:0000256" key="10">
    <source>
        <dbReference type="ARBA" id="ARBA00022968"/>
    </source>
</evidence>
<keyword evidence="22" id="KW-1185">Reference proteome</keyword>
<evidence type="ECO:0000256" key="13">
    <source>
        <dbReference type="ARBA" id="ARBA00023010"/>
    </source>
</evidence>
<dbReference type="GeneID" id="30982622"/>
<dbReference type="GO" id="GO:0005743">
    <property type="term" value="C:mitochondrial inner membrane"/>
    <property type="evidence" value="ECO:0007669"/>
    <property type="project" value="UniProtKB-SubCell"/>
</dbReference>
<evidence type="ECO:0000313" key="21">
    <source>
        <dbReference type="EMBL" id="ODV80820.1"/>
    </source>
</evidence>
<keyword evidence="9" id="KW-0809">Transit peptide</keyword>
<keyword evidence="16" id="KW-1015">Disulfide bond</keyword>
<feature type="domain" description="CHCH" evidence="20">
    <location>
        <begin position="149"/>
        <end position="185"/>
    </location>
</feature>
<keyword evidence="7" id="KW-0999">Mitochondrion inner membrane</keyword>
<keyword evidence="17" id="KW-0676">Redox-active center</keyword>
<comment type="cofactor">
    <cofactor evidence="2">
        <name>Cu(2+)</name>
        <dbReference type="ChEBI" id="CHEBI:29036"/>
    </cofactor>
</comment>
<proteinExistence type="predicted"/>
<dbReference type="STRING" id="984487.A0A1E4SMS1"/>
<dbReference type="GO" id="GO:0005758">
    <property type="term" value="C:mitochondrial intermembrane space"/>
    <property type="evidence" value="ECO:0007669"/>
    <property type="project" value="TreeGrafter"/>
</dbReference>
<keyword evidence="15" id="KW-0472">Membrane</keyword>
<dbReference type="Gene3D" id="1.10.287.2900">
    <property type="match status" value="1"/>
</dbReference>
<evidence type="ECO:0000256" key="19">
    <source>
        <dbReference type="SAM" id="MobiDB-lite"/>
    </source>
</evidence>
<feature type="non-terminal residue" evidence="21">
    <location>
        <position position="199"/>
    </location>
</feature>
<dbReference type="Proteomes" id="UP000094285">
    <property type="component" value="Unassembled WGS sequence"/>
</dbReference>
<comment type="subcellular location">
    <subcellularLocation>
        <location evidence="3">Mitochondrion inner membrane</location>
        <topology evidence="3">Single-pass type II membrane protein</topology>
        <orientation evidence="3">Intermembrane side</orientation>
    </subcellularLocation>
</comment>
<evidence type="ECO:0000313" key="22">
    <source>
        <dbReference type="Proteomes" id="UP000094285"/>
    </source>
</evidence>
<evidence type="ECO:0000256" key="18">
    <source>
        <dbReference type="ARBA" id="ARBA00033150"/>
    </source>
</evidence>
<evidence type="ECO:0000256" key="1">
    <source>
        <dbReference type="ARBA" id="ARBA00001947"/>
    </source>
</evidence>
<evidence type="ECO:0000259" key="20">
    <source>
        <dbReference type="Pfam" id="PF06747"/>
    </source>
</evidence>
<gene>
    <name evidence="21" type="ORF">CANTADRAFT_32900</name>
</gene>
<feature type="region of interest" description="Disordered" evidence="19">
    <location>
        <begin position="94"/>
        <end position="124"/>
    </location>
</feature>
<dbReference type="PANTHER" id="PTHR21622">
    <property type="entry name" value="COILED-COIL-HELIX-COILED-COIL-HELIX DOMAIN CONTAINING 4"/>
    <property type="match status" value="1"/>
</dbReference>
<feature type="compositionally biased region" description="Acidic residues" evidence="19">
    <location>
        <begin position="105"/>
        <end position="119"/>
    </location>
</feature>
<keyword evidence="6" id="KW-0812">Transmembrane</keyword>
<protein>
    <recommendedName>
        <fullName evidence="4">Mitochondrial intermembrane space import and assembly protein 40</fullName>
    </recommendedName>
    <alternativeName>
        <fullName evidence="18">Mitochondrial import inner membrane translocase TIM40</fullName>
    </alternativeName>
</protein>
<dbReference type="OrthoDB" id="7481291at2759"/>
<evidence type="ECO:0000256" key="16">
    <source>
        <dbReference type="ARBA" id="ARBA00023157"/>
    </source>
</evidence>
<comment type="cofactor">
    <cofactor evidence="1">
        <name>Zn(2+)</name>
        <dbReference type="ChEBI" id="CHEBI:29105"/>
    </cofactor>
</comment>
<organism evidence="21 22">
    <name type="scientific">Suhomyces tanzawaensis NRRL Y-17324</name>
    <dbReference type="NCBI Taxonomy" id="984487"/>
    <lineage>
        <taxon>Eukaryota</taxon>
        <taxon>Fungi</taxon>
        <taxon>Dikarya</taxon>
        <taxon>Ascomycota</taxon>
        <taxon>Saccharomycotina</taxon>
        <taxon>Pichiomycetes</taxon>
        <taxon>Debaryomycetaceae</taxon>
        <taxon>Suhomyces</taxon>
    </lineage>
</organism>
<keyword evidence="11" id="KW-1133">Transmembrane helix</keyword>
<evidence type="ECO:0000256" key="5">
    <source>
        <dbReference type="ARBA" id="ARBA00022448"/>
    </source>
</evidence>
<evidence type="ECO:0000256" key="6">
    <source>
        <dbReference type="ARBA" id="ARBA00022692"/>
    </source>
</evidence>
<sequence length="199" mass="22026">MYRFLRSGAARQVQRVGRRSFSNGGSRAQQNSNRYLLFAAGVVPVSLGYFLLNKNNIENESATTQDAAVLEQAQEVVEEVQEHAAEVVDEAIEAAEEAVPKSESSSEEPEAEAGADAEAESNQSAAFNPETGEINWDCPCLGGMAHGPCGEEFKEAFACFVYSESEPKGIDCIKKFENMRTCFKQYPEHYKEELYEDDE</sequence>
<evidence type="ECO:0000256" key="3">
    <source>
        <dbReference type="ARBA" id="ARBA00004164"/>
    </source>
</evidence>
<evidence type="ECO:0000256" key="9">
    <source>
        <dbReference type="ARBA" id="ARBA00022946"/>
    </source>
</evidence>
<evidence type="ECO:0000256" key="8">
    <source>
        <dbReference type="ARBA" id="ARBA00022927"/>
    </source>
</evidence>
<dbReference type="Pfam" id="PF06747">
    <property type="entry name" value="CHCH"/>
    <property type="match status" value="1"/>
</dbReference>
<dbReference type="PANTHER" id="PTHR21622:SF0">
    <property type="entry name" value="COILED-COIL-HELIX-COILED-COIL-HELIX DOMAIN CONTAINING 4"/>
    <property type="match status" value="1"/>
</dbReference>
<dbReference type="InterPro" id="IPR039289">
    <property type="entry name" value="CHCHD4"/>
</dbReference>
<dbReference type="EMBL" id="KV453910">
    <property type="protein sequence ID" value="ODV80820.1"/>
    <property type="molecule type" value="Genomic_DNA"/>
</dbReference>
<evidence type="ECO:0000256" key="11">
    <source>
        <dbReference type="ARBA" id="ARBA00022989"/>
    </source>
</evidence>
<dbReference type="InterPro" id="IPR010625">
    <property type="entry name" value="CHCH"/>
</dbReference>
<dbReference type="GO" id="GO:0045041">
    <property type="term" value="P:protein import into mitochondrial intermembrane space"/>
    <property type="evidence" value="ECO:0007669"/>
    <property type="project" value="InterPro"/>
</dbReference>
<evidence type="ECO:0000256" key="2">
    <source>
        <dbReference type="ARBA" id="ARBA00001973"/>
    </source>
</evidence>
<keyword evidence="14" id="KW-0496">Mitochondrion</keyword>
<keyword evidence="8" id="KW-0653">Protein transport</keyword>
<evidence type="ECO:0000256" key="4">
    <source>
        <dbReference type="ARBA" id="ARBA00013714"/>
    </source>
</evidence>
<evidence type="ECO:0000256" key="17">
    <source>
        <dbReference type="ARBA" id="ARBA00023284"/>
    </source>
</evidence>
<dbReference type="AlphaFoldDB" id="A0A1E4SMS1"/>
<accession>A0A1E4SMS1</accession>
<dbReference type="PROSITE" id="PS51808">
    <property type="entry name" value="CHCH"/>
    <property type="match status" value="1"/>
</dbReference>
<keyword evidence="12" id="KW-0560">Oxidoreductase</keyword>
<evidence type="ECO:0000256" key="15">
    <source>
        <dbReference type="ARBA" id="ARBA00023136"/>
    </source>
</evidence>
<evidence type="ECO:0000256" key="12">
    <source>
        <dbReference type="ARBA" id="ARBA00023002"/>
    </source>
</evidence>
<name>A0A1E4SMS1_9ASCO</name>
<evidence type="ECO:0000256" key="7">
    <source>
        <dbReference type="ARBA" id="ARBA00022792"/>
    </source>
</evidence>
<keyword evidence="10" id="KW-0735">Signal-anchor</keyword>
<keyword evidence="13" id="KW-0811">Translocation</keyword>